<dbReference type="NCBIfam" id="TIGR00022">
    <property type="entry name" value="YhcH/YjgK/YiaL family protein"/>
    <property type="match status" value="1"/>
</dbReference>
<dbReference type="Proteomes" id="UP000733611">
    <property type="component" value="Unassembled WGS sequence"/>
</dbReference>
<dbReference type="InterPro" id="IPR037012">
    <property type="entry name" value="NanQ/TabA/YiaL_sf"/>
</dbReference>
<organism evidence="1 2">
    <name type="scientific">Candidatus Anaerobiospirillum pullicola</name>
    <dbReference type="NCBI Taxonomy" id="2838451"/>
    <lineage>
        <taxon>Bacteria</taxon>
        <taxon>Pseudomonadati</taxon>
        <taxon>Pseudomonadota</taxon>
        <taxon>Gammaproteobacteria</taxon>
        <taxon>Aeromonadales</taxon>
        <taxon>Succinivibrionaceae</taxon>
        <taxon>Anaerobiospirillum</taxon>
    </lineage>
</organism>
<evidence type="ECO:0000313" key="2">
    <source>
        <dbReference type="Proteomes" id="UP000733611"/>
    </source>
</evidence>
<accession>A0A948WYX8</accession>
<sequence>MLATSLELATKYDYLADKFRQSFKWLQEHDATKLENGRYDICDGAFALVQRYSTVPFDQIAFEAHNDYFDIQYLAQGIETFNVCLRKDCEVTREDPASDMVYLSTPESYTSVTLKPGEFAIVPPEEGHQPRIMYGDKSVDVVKVVVKVSVK</sequence>
<dbReference type="PANTHER" id="PTHR34986">
    <property type="entry name" value="EVOLVED BETA-GALACTOSIDASE SUBUNIT BETA"/>
    <property type="match status" value="1"/>
</dbReference>
<reference evidence="1" key="1">
    <citation type="journal article" date="2021" name="PeerJ">
        <title>Extensive microbial diversity within the chicken gut microbiome revealed by metagenomics and culture.</title>
        <authorList>
            <person name="Gilroy R."/>
            <person name="Ravi A."/>
            <person name="Getino M."/>
            <person name="Pursley I."/>
            <person name="Horton D.L."/>
            <person name="Alikhan N.F."/>
            <person name="Baker D."/>
            <person name="Gharbi K."/>
            <person name="Hall N."/>
            <person name="Watson M."/>
            <person name="Adriaenssens E.M."/>
            <person name="Foster-Nyarko E."/>
            <person name="Jarju S."/>
            <person name="Secka A."/>
            <person name="Antonio M."/>
            <person name="Oren A."/>
            <person name="Chaudhuri R.R."/>
            <person name="La Ragione R."/>
            <person name="Hildebrand F."/>
            <person name="Pallen M.J."/>
        </authorList>
    </citation>
    <scope>NUCLEOTIDE SEQUENCE</scope>
    <source>
        <strain evidence="1">378</strain>
    </source>
</reference>
<dbReference type="PANTHER" id="PTHR34986:SF1">
    <property type="entry name" value="PROTEIN YIAL"/>
    <property type="match status" value="1"/>
</dbReference>
<dbReference type="SUPFAM" id="SSF51197">
    <property type="entry name" value="Clavaminate synthase-like"/>
    <property type="match status" value="1"/>
</dbReference>
<comment type="caution">
    <text evidence="1">The sequence shown here is derived from an EMBL/GenBank/DDBJ whole genome shotgun (WGS) entry which is preliminary data.</text>
</comment>
<dbReference type="EMBL" id="JAHLFE010000071">
    <property type="protein sequence ID" value="MBU3843987.1"/>
    <property type="molecule type" value="Genomic_DNA"/>
</dbReference>
<dbReference type="AlphaFoldDB" id="A0A948WYX8"/>
<dbReference type="GO" id="GO:0005829">
    <property type="term" value="C:cytosol"/>
    <property type="evidence" value="ECO:0007669"/>
    <property type="project" value="TreeGrafter"/>
</dbReference>
<gene>
    <name evidence="1" type="ORF">H9847_03835</name>
</gene>
<dbReference type="InterPro" id="IPR004375">
    <property type="entry name" value="NanQ/TabA/YiaL"/>
</dbReference>
<reference evidence="1" key="2">
    <citation type="submission" date="2021-04" db="EMBL/GenBank/DDBJ databases">
        <authorList>
            <person name="Gilroy R."/>
        </authorList>
    </citation>
    <scope>NUCLEOTIDE SEQUENCE</scope>
    <source>
        <strain evidence="1">378</strain>
    </source>
</reference>
<dbReference type="Pfam" id="PF04074">
    <property type="entry name" value="DUF386"/>
    <property type="match status" value="1"/>
</dbReference>
<dbReference type="Gene3D" id="2.60.120.370">
    <property type="entry name" value="YhcH/YjgK/YiaL"/>
    <property type="match status" value="1"/>
</dbReference>
<protein>
    <submittedName>
        <fullName evidence="1">YhcH/YjgK/YiaL family protein</fullName>
    </submittedName>
</protein>
<name>A0A948WYX8_9GAMM</name>
<proteinExistence type="predicted"/>
<evidence type="ECO:0000313" key="1">
    <source>
        <dbReference type="EMBL" id="MBU3843987.1"/>
    </source>
</evidence>